<sequence length="192" mass="22734">MEEKDYCYFCFEVISASLEHRRLRNYWDWKSWTDEVPLFVKFSFRDRYHKQLRGCIGTFQPRPLNVNLRYFSQQAAFSDDRFHPITVAELPFLECGIDLLVNFEPIEDPLDWIVGIHGLSVNFYVDKIRYSATYLPSVAAEQGWTPKETLMSLIRKSGFYGNLRNLNVQATRYQSTQIGCSYEEYFKFANKI</sequence>
<name>A0AAF0ATZ9_9SCHI</name>
<accession>A0AAF0ATZ9</accession>
<dbReference type="RefSeq" id="XP_056035136.1">
    <property type="nucleotide sequence ID" value="XM_056179098.1"/>
</dbReference>
<dbReference type="AlphaFoldDB" id="A0AAF0ATZ9"/>
<feature type="domain" description="AMMECR1" evidence="1">
    <location>
        <begin position="1"/>
        <end position="189"/>
    </location>
</feature>
<proteinExistence type="predicted"/>
<gene>
    <name evidence="2" type="ORF">SOMG_00304</name>
</gene>
<dbReference type="GeneID" id="80873787"/>
<evidence type="ECO:0000313" key="2">
    <source>
        <dbReference type="EMBL" id="WBW70893.1"/>
    </source>
</evidence>
<evidence type="ECO:0000259" key="1">
    <source>
        <dbReference type="PROSITE" id="PS51112"/>
    </source>
</evidence>
<protein>
    <submittedName>
        <fullName evidence="2">AMMECR1-like protein</fullName>
    </submittedName>
</protein>
<dbReference type="InterPro" id="IPR036071">
    <property type="entry name" value="AMMECR1_dom_sf"/>
</dbReference>
<dbReference type="InterPro" id="IPR002733">
    <property type="entry name" value="AMMECR1_domain"/>
</dbReference>
<dbReference type="PANTHER" id="PTHR13016">
    <property type="entry name" value="AMMECR1 HOMOLOG"/>
    <property type="match status" value="1"/>
</dbReference>
<dbReference type="SUPFAM" id="SSF143447">
    <property type="entry name" value="AMMECR1-like"/>
    <property type="match status" value="1"/>
</dbReference>
<reference evidence="2 3" key="1">
    <citation type="journal article" date="2023" name="G3 (Bethesda)">
        <title>A high-quality reference genome for the fission yeast Schizosaccharomyces osmophilus.</title>
        <authorList>
            <person name="Jia G.S."/>
            <person name="Zhang W.C."/>
            <person name="Liang Y."/>
            <person name="Liu X.H."/>
            <person name="Rhind N."/>
            <person name="Pidoux A."/>
            <person name="Brysch-Herzberg M."/>
            <person name="Du L.L."/>
        </authorList>
    </citation>
    <scope>NUCLEOTIDE SEQUENCE [LARGE SCALE GENOMIC DNA]</scope>
    <source>
        <strain evidence="2 3">CBS 15793</strain>
    </source>
</reference>
<keyword evidence="3" id="KW-1185">Reference proteome</keyword>
<dbReference type="InterPro" id="IPR023473">
    <property type="entry name" value="AMMECR1"/>
</dbReference>
<dbReference type="PROSITE" id="PS51112">
    <property type="entry name" value="AMMECR1"/>
    <property type="match status" value="1"/>
</dbReference>
<dbReference type="EMBL" id="CP115611">
    <property type="protein sequence ID" value="WBW70893.1"/>
    <property type="molecule type" value="Genomic_DNA"/>
</dbReference>
<dbReference type="Pfam" id="PF01871">
    <property type="entry name" value="AMMECR1"/>
    <property type="match status" value="1"/>
</dbReference>
<dbReference type="InterPro" id="IPR027485">
    <property type="entry name" value="AMMECR1_N"/>
</dbReference>
<dbReference type="PANTHER" id="PTHR13016:SF0">
    <property type="entry name" value="AMME SYNDROME CANDIDATE GENE 1 PROTEIN"/>
    <property type="match status" value="1"/>
</dbReference>
<evidence type="ECO:0000313" key="3">
    <source>
        <dbReference type="Proteomes" id="UP001212411"/>
    </source>
</evidence>
<dbReference type="Proteomes" id="UP001212411">
    <property type="component" value="Chromosome 1"/>
</dbReference>
<dbReference type="KEGG" id="som:SOMG_00304"/>
<dbReference type="Gene3D" id="3.30.700.20">
    <property type="entry name" value="Hypothetical protein ph0010, domain 1"/>
    <property type="match status" value="1"/>
</dbReference>
<organism evidence="2 3">
    <name type="scientific">Schizosaccharomyces osmophilus</name>
    <dbReference type="NCBI Taxonomy" id="2545709"/>
    <lineage>
        <taxon>Eukaryota</taxon>
        <taxon>Fungi</taxon>
        <taxon>Dikarya</taxon>
        <taxon>Ascomycota</taxon>
        <taxon>Taphrinomycotina</taxon>
        <taxon>Schizosaccharomycetes</taxon>
        <taxon>Schizosaccharomycetales</taxon>
        <taxon>Schizosaccharomycetaceae</taxon>
        <taxon>Schizosaccharomyces</taxon>
    </lineage>
</organism>